<dbReference type="Proteomes" id="UP001141950">
    <property type="component" value="Unassembled WGS sequence"/>
</dbReference>
<dbReference type="AlphaFoldDB" id="A0A9X2MSP6"/>
<feature type="domain" description="N-acetyltransferase" evidence="1">
    <location>
        <begin position="1"/>
        <end position="168"/>
    </location>
</feature>
<dbReference type="CDD" id="cd04301">
    <property type="entry name" value="NAT_SF"/>
    <property type="match status" value="1"/>
</dbReference>
<gene>
    <name evidence="2" type="ORF">NQZ67_17650</name>
</gene>
<sequence length="168" mass="18941">MKVREASIADAEGIAFVHVNSWKTTYAGILSESYLAGLSLEDRKKSWIWTFEHQAEHENIFVAVNKEDKIVGFSCGGQNRNKEYKHDGELYAIYLLKEYQGVGIGRSLFQSVIVALKSNGCASMMLWVLKDNPSLGFYRSQGGQQVGQKNIKIGTDELVEVAMGWEWR</sequence>
<protein>
    <submittedName>
        <fullName evidence="2">GNAT family N-acetyltransferase</fullName>
    </submittedName>
</protein>
<dbReference type="PROSITE" id="PS51186">
    <property type="entry name" value="GNAT"/>
    <property type="match status" value="1"/>
</dbReference>
<comment type="caution">
    <text evidence="2">The sequence shown here is derived from an EMBL/GenBank/DDBJ whole genome shotgun (WGS) entry which is preliminary data.</text>
</comment>
<dbReference type="InterPro" id="IPR016181">
    <property type="entry name" value="Acyl_CoA_acyltransferase"/>
</dbReference>
<proteinExistence type="predicted"/>
<dbReference type="InterPro" id="IPR000182">
    <property type="entry name" value="GNAT_dom"/>
</dbReference>
<reference evidence="2" key="1">
    <citation type="submission" date="2022-08" db="EMBL/GenBank/DDBJ databases">
        <title>The genomic sequence of strain Paenibacillus sp. SCIV0701.</title>
        <authorList>
            <person name="Zhao H."/>
        </authorList>
    </citation>
    <scope>NUCLEOTIDE SEQUENCE</scope>
    <source>
        <strain evidence="2">SCIV0701</strain>
    </source>
</reference>
<dbReference type="EMBL" id="JANIPJ010000013">
    <property type="protein sequence ID" value="MCR2805710.1"/>
    <property type="molecule type" value="Genomic_DNA"/>
</dbReference>
<keyword evidence="3" id="KW-1185">Reference proteome</keyword>
<evidence type="ECO:0000313" key="2">
    <source>
        <dbReference type="EMBL" id="MCR2805710.1"/>
    </source>
</evidence>
<dbReference type="RefSeq" id="WP_257448481.1">
    <property type="nucleotide sequence ID" value="NZ_JANIPJ010000013.1"/>
</dbReference>
<dbReference type="GO" id="GO:0016747">
    <property type="term" value="F:acyltransferase activity, transferring groups other than amino-acyl groups"/>
    <property type="evidence" value="ECO:0007669"/>
    <property type="project" value="InterPro"/>
</dbReference>
<accession>A0A9X2MSP6</accession>
<evidence type="ECO:0000313" key="3">
    <source>
        <dbReference type="Proteomes" id="UP001141950"/>
    </source>
</evidence>
<dbReference type="Gene3D" id="3.40.630.30">
    <property type="match status" value="1"/>
</dbReference>
<evidence type="ECO:0000259" key="1">
    <source>
        <dbReference type="PROSITE" id="PS51186"/>
    </source>
</evidence>
<organism evidence="2 3">
    <name type="scientific">Paenibacillus soyae</name>
    <dbReference type="NCBI Taxonomy" id="2969249"/>
    <lineage>
        <taxon>Bacteria</taxon>
        <taxon>Bacillati</taxon>
        <taxon>Bacillota</taxon>
        <taxon>Bacilli</taxon>
        <taxon>Bacillales</taxon>
        <taxon>Paenibacillaceae</taxon>
        <taxon>Paenibacillus</taxon>
    </lineage>
</organism>
<name>A0A9X2MSP6_9BACL</name>
<dbReference type="PANTHER" id="PTHR43617:SF30">
    <property type="entry name" value="HISTONE ACETYLTRANSFERASE"/>
    <property type="match status" value="1"/>
</dbReference>
<dbReference type="Pfam" id="PF00583">
    <property type="entry name" value="Acetyltransf_1"/>
    <property type="match status" value="1"/>
</dbReference>
<dbReference type="InterPro" id="IPR050276">
    <property type="entry name" value="MshD_Acetyltransferase"/>
</dbReference>
<dbReference type="SUPFAM" id="SSF55729">
    <property type="entry name" value="Acyl-CoA N-acyltransferases (Nat)"/>
    <property type="match status" value="1"/>
</dbReference>
<dbReference type="PANTHER" id="PTHR43617">
    <property type="entry name" value="L-AMINO ACID N-ACETYLTRANSFERASE"/>
    <property type="match status" value="1"/>
</dbReference>